<dbReference type="GO" id="GO:0004803">
    <property type="term" value="F:transposase activity"/>
    <property type="evidence" value="ECO:0007669"/>
    <property type="project" value="InterPro"/>
</dbReference>
<dbReference type="RefSeq" id="WP_048194259.1">
    <property type="nucleotide sequence ID" value="NZ_CAAGSM010000016.1"/>
</dbReference>
<dbReference type="GO" id="GO:0003677">
    <property type="term" value="F:DNA binding"/>
    <property type="evidence" value="ECO:0007669"/>
    <property type="project" value="InterPro"/>
</dbReference>
<dbReference type="Proteomes" id="UP000029859">
    <property type="component" value="Unassembled WGS sequence"/>
</dbReference>
<dbReference type="Pfam" id="PF01609">
    <property type="entry name" value="DDE_Tnp_1"/>
    <property type="match status" value="1"/>
</dbReference>
<organism evidence="2 3">
    <name type="scientific">Methanococcoides methylutens</name>
    <dbReference type="NCBI Taxonomy" id="2226"/>
    <lineage>
        <taxon>Archaea</taxon>
        <taxon>Methanobacteriati</taxon>
        <taxon>Methanobacteriota</taxon>
        <taxon>Stenosarchaea group</taxon>
        <taxon>Methanomicrobia</taxon>
        <taxon>Methanosarcinales</taxon>
        <taxon>Methanosarcinaceae</taxon>
        <taxon>Methanococcoides</taxon>
    </lineage>
</organism>
<feature type="domain" description="Transposase IS4-like" evidence="1">
    <location>
        <begin position="149"/>
        <end position="331"/>
    </location>
</feature>
<accession>A0A099T3E6</accession>
<keyword evidence="3" id="KW-1185">Reference proteome</keyword>
<sequence>MCQSMKYYYDVSDGICTRDSIANYLNTDNVSICQFLYFLDIDDIASHVESSYYADKDWHFRYKVSSMIKLIVVKCNRNLSFEKTIATLTKEEAQLLSFEGNNGIMNIPSPATLHHFVKYRLGEAGLNEVMFKIGKKISRITKIRDAKTDSTPLEASRYDKYADYNPHYNCKMDKAHITMIGTLPIYMTHTKGTAHDSPELKKHIDTLVEMGVDIDTYALDGGYDSFRNHADIWYKLNAKPVIAYSSDSKINYEGTMGRIDHWVNKMWELGGSIHMGSEEKLRFLYENGRGKQVGMHLRNKNIEDDGFDEEYSHRGECERVHKNIKWTVKFDIRGMKNSSKKLYSIMNFIAYQLLVTTNLQNGVKETNSFANYV</sequence>
<dbReference type="OrthoDB" id="140050at2157"/>
<reference evidence="2 3" key="1">
    <citation type="submission" date="2014-09" db="EMBL/GenBank/DDBJ databases">
        <title>Draft genome sequence of an obligately methylotrophic methanogen, Methanococcoides methylutens, isolated from marine sediment.</title>
        <authorList>
            <person name="Guan Y."/>
            <person name="Ngugi D.K."/>
            <person name="Blom J."/>
            <person name="Ali S."/>
            <person name="Ferry J.G."/>
            <person name="Stingl U."/>
        </authorList>
    </citation>
    <scope>NUCLEOTIDE SEQUENCE [LARGE SCALE GENOMIC DNA]</scope>
    <source>
        <strain evidence="2 3">DSM 2657</strain>
    </source>
</reference>
<evidence type="ECO:0000313" key="2">
    <source>
        <dbReference type="EMBL" id="KGK98718.1"/>
    </source>
</evidence>
<dbReference type="AlphaFoldDB" id="A0A099T3E6"/>
<evidence type="ECO:0000259" key="1">
    <source>
        <dbReference type="Pfam" id="PF01609"/>
    </source>
</evidence>
<evidence type="ECO:0000313" key="3">
    <source>
        <dbReference type="Proteomes" id="UP000029859"/>
    </source>
</evidence>
<comment type="caution">
    <text evidence="2">The sequence shown here is derived from an EMBL/GenBank/DDBJ whole genome shotgun (WGS) entry which is preliminary data.</text>
</comment>
<dbReference type="InterPro" id="IPR002559">
    <property type="entry name" value="Transposase_11"/>
</dbReference>
<dbReference type="GO" id="GO:0006313">
    <property type="term" value="P:DNA transposition"/>
    <property type="evidence" value="ECO:0007669"/>
    <property type="project" value="InterPro"/>
</dbReference>
<proteinExistence type="predicted"/>
<dbReference type="EMBL" id="JRHO01000012">
    <property type="protein sequence ID" value="KGK98718.1"/>
    <property type="molecule type" value="Genomic_DNA"/>
</dbReference>
<gene>
    <name evidence="2" type="ORF">LI82_06555</name>
</gene>
<name>A0A099T3E6_METMT</name>
<protein>
    <submittedName>
        <fullName evidence="2">Transposase</fullName>
    </submittedName>
</protein>